<evidence type="ECO:0000256" key="6">
    <source>
        <dbReference type="ARBA" id="ARBA00023180"/>
    </source>
</evidence>
<keyword evidence="8" id="KW-1185">Reference proteome</keyword>
<dbReference type="Proteomes" id="UP000192223">
    <property type="component" value="Unplaced"/>
</dbReference>
<dbReference type="SUPFAM" id="SSF53474">
    <property type="entry name" value="alpha/beta-Hydrolases"/>
    <property type="match status" value="1"/>
</dbReference>
<sequence>MVALFVQNGPFKLTSNNSVQFRQESWTKNHSVLYIDNPVGTGFSFTQDDAGFVRDGNSTGADIYEALVQFFKLFPELRKNKFFMAGESYAGKFIPAVSHVILEKNPKAEVPINLVGVVIGGAICDPVNQLYYDEYLYQIGLIDLNGKTQFREQEEEIISLIKNEQWSQALDAYRLLINANLTTATLFMNLTGFTSTFNYLVPNNTGLLSEIGRLSQYLQNPNVKNAIHVGNSSFNIINNTVQLKLTDDYMKSIAPWLSELMDNVQVLIYSGQLDILFPYSLVENYLRQLTFKDVQLYKNAKREIWLVDNEVAGYKKHAGKFTEVLVRNAGHLSIVDQPKWLLNLIMNFTHS</sequence>
<dbReference type="PANTHER" id="PTHR11802">
    <property type="entry name" value="SERINE PROTEASE FAMILY S10 SERINE CARBOXYPEPTIDASE"/>
    <property type="match status" value="1"/>
</dbReference>
<dbReference type="GO" id="GO:0004185">
    <property type="term" value="F:serine-type carboxypeptidase activity"/>
    <property type="evidence" value="ECO:0007669"/>
    <property type="project" value="UniProtKB-UniRule"/>
</dbReference>
<evidence type="ECO:0000313" key="8">
    <source>
        <dbReference type="Proteomes" id="UP000192223"/>
    </source>
</evidence>
<dbReference type="EC" id="3.4.16.-" evidence="7"/>
<dbReference type="OrthoDB" id="443318at2759"/>
<dbReference type="Gene3D" id="3.40.50.1820">
    <property type="entry name" value="alpha/beta hydrolase"/>
    <property type="match status" value="1"/>
</dbReference>
<dbReference type="KEGG" id="apln:108737507"/>
<name>A0A1W4X0Q1_AGRPL</name>
<organism evidence="8 9">
    <name type="scientific">Agrilus planipennis</name>
    <name type="common">Emerald ash borer</name>
    <name type="synonym">Agrilus marcopoli</name>
    <dbReference type="NCBI Taxonomy" id="224129"/>
    <lineage>
        <taxon>Eukaryota</taxon>
        <taxon>Metazoa</taxon>
        <taxon>Ecdysozoa</taxon>
        <taxon>Arthropoda</taxon>
        <taxon>Hexapoda</taxon>
        <taxon>Insecta</taxon>
        <taxon>Pterygota</taxon>
        <taxon>Neoptera</taxon>
        <taxon>Endopterygota</taxon>
        <taxon>Coleoptera</taxon>
        <taxon>Polyphaga</taxon>
        <taxon>Elateriformia</taxon>
        <taxon>Buprestoidea</taxon>
        <taxon>Buprestidae</taxon>
        <taxon>Agrilinae</taxon>
        <taxon>Agrilus</taxon>
    </lineage>
</organism>
<evidence type="ECO:0000256" key="7">
    <source>
        <dbReference type="RuleBase" id="RU361156"/>
    </source>
</evidence>
<dbReference type="GO" id="GO:0006508">
    <property type="term" value="P:proteolysis"/>
    <property type="evidence" value="ECO:0007669"/>
    <property type="project" value="UniProtKB-KW"/>
</dbReference>
<dbReference type="InterPro" id="IPR029058">
    <property type="entry name" value="AB_hydrolase_fold"/>
</dbReference>
<keyword evidence="6" id="KW-0325">Glycoprotein</keyword>
<evidence type="ECO:0000256" key="3">
    <source>
        <dbReference type="ARBA" id="ARBA00022670"/>
    </source>
</evidence>
<gene>
    <name evidence="9" type="primary">LOC108737507</name>
</gene>
<dbReference type="PROSITE" id="PS00131">
    <property type="entry name" value="CARBOXYPEPT_SER_SER"/>
    <property type="match status" value="1"/>
</dbReference>
<dbReference type="PRINTS" id="PR00724">
    <property type="entry name" value="CRBOXYPTASEC"/>
</dbReference>
<dbReference type="InterPro" id="IPR018202">
    <property type="entry name" value="Ser_caboxypep_ser_AS"/>
</dbReference>
<accession>A0A1W4X0Q1</accession>
<evidence type="ECO:0000256" key="5">
    <source>
        <dbReference type="ARBA" id="ARBA00022801"/>
    </source>
</evidence>
<keyword evidence="2 7" id="KW-0121">Carboxypeptidase</keyword>
<dbReference type="InterPro" id="IPR001563">
    <property type="entry name" value="Peptidase_S10"/>
</dbReference>
<keyword evidence="5 7" id="KW-0378">Hydrolase</keyword>
<keyword evidence="4" id="KW-0732">Signal</keyword>
<keyword evidence="3 7" id="KW-0645">Protease</keyword>
<dbReference type="PANTHER" id="PTHR11802:SF472">
    <property type="entry name" value="SERINE CARBOXYPEPTIDASE CPVL-RELATED"/>
    <property type="match status" value="1"/>
</dbReference>
<evidence type="ECO:0000256" key="4">
    <source>
        <dbReference type="ARBA" id="ARBA00022729"/>
    </source>
</evidence>
<protein>
    <recommendedName>
        <fullName evidence="7">Carboxypeptidase</fullName>
        <ecNumber evidence="7">3.4.16.-</ecNumber>
    </recommendedName>
</protein>
<dbReference type="STRING" id="224129.A0A1W4X0Q1"/>
<dbReference type="RefSeq" id="XP_018325890.1">
    <property type="nucleotide sequence ID" value="XM_018470388.2"/>
</dbReference>
<dbReference type="GeneID" id="108737507"/>
<proteinExistence type="inferred from homology"/>
<comment type="similarity">
    <text evidence="1 7">Belongs to the peptidase S10 family.</text>
</comment>
<evidence type="ECO:0000256" key="2">
    <source>
        <dbReference type="ARBA" id="ARBA00022645"/>
    </source>
</evidence>
<reference evidence="9" key="1">
    <citation type="submission" date="2025-08" db="UniProtKB">
        <authorList>
            <consortium name="RefSeq"/>
        </authorList>
    </citation>
    <scope>IDENTIFICATION</scope>
    <source>
        <tissue evidence="9">Entire body</tissue>
    </source>
</reference>
<evidence type="ECO:0000313" key="9">
    <source>
        <dbReference type="RefSeq" id="XP_018325890.1"/>
    </source>
</evidence>
<evidence type="ECO:0000256" key="1">
    <source>
        <dbReference type="ARBA" id="ARBA00009431"/>
    </source>
</evidence>
<dbReference type="InParanoid" id="A0A1W4X0Q1"/>
<dbReference type="AlphaFoldDB" id="A0A1W4X0Q1"/>
<dbReference type="Pfam" id="PF00450">
    <property type="entry name" value="Peptidase_S10"/>
    <property type="match status" value="1"/>
</dbReference>